<dbReference type="InterPro" id="IPR015300">
    <property type="entry name" value="DNA-bd_pseudobarrel_sf"/>
</dbReference>
<dbReference type="GO" id="GO:0003700">
    <property type="term" value="F:DNA-binding transcription factor activity"/>
    <property type="evidence" value="ECO:0007669"/>
    <property type="project" value="InterPro"/>
</dbReference>
<feature type="domain" description="TF-B3" evidence="6">
    <location>
        <begin position="2"/>
        <end position="107"/>
    </location>
</feature>
<dbReference type="SMART" id="SM01019">
    <property type="entry name" value="B3"/>
    <property type="match status" value="1"/>
</dbReference>
<dbReference type="InterPro" id="IPR003340">
    <property type="entry name" value="B3_DNA-bd"/>
</dbReference>
<name>A0AB40BH11_DIOCR</name>
<dbReference type="PANTHER" id="PTHR31140">
    <property type="entry name" value="B3 DOMAIN-CONTAINING TRANSCRIPTION FACTOR ABI3"/>
    <property type="match status" value="1"/>
</dbReference>
<dbReference type="GO" id="GO:0005634">
    <property type="term" value="C:nucleus"/>
    <property type="evidence" value="ECO:0007669"/>
    <property type="project" value="UniProtKB-SubCell"/>
</dbReference>
<keyword evidence="5" id="KW-0539">Nucleus</keyword>
<reference evidence="7" key="1">
    <citation type="submission" date="2025-05" db="UniProtKB">
        <authorList>
            <consortium name="RefSeq"/>
        </authorList>
    </citation>
    <scope>NUCLEOTIDE SEQUENCE [LARGE SCALE GENOMIC DNA]</scope>
</reference>
<dbReference type="PANTHER" id="PTHR31140:SF139">
    <property type="entry name" value="B3 DOMAIN-CONTAINING PROTEIN OS02G0455900-RELATED"/>
    <property type="match status" value="1"/>
</dbReference>
<evidence type="ECO:0000256" key="3">
    <source>
        <dbReference type="ARBA" id="ARBA00023125"/>
    </source>
</evidence>
<dbReference type="Proteomes" id="UP001515500">
    <property type="component" value="Chromosome 1"/>
</dbReference>
<dbReference type="GO" id="GO:0003677">
    <property type="term" value="F:DNA binding"/>
    <property type="evidence" value="ECO:0007669"/>
    <property type="project" value="UniProtKB-KW"/>
</dbReference>
<dbReference type="Pfam" id="PF02362">
    <property type="entry name" value="B3"/>
    <property type="match status" value="1"/>
</dbReference>
<evidence type="ECO:0000256" key="5">
    <source>
        <dbReference type="ARBA" id="ARBA00023242"/>
    </source>
</evidence>
<gene>
    <name evidence="8" type="primary">LOC120262349</name>
</gene>
<dbReference type="GeneID" id="120262349"/>
<dbReference type="SUPFAM" id="SSF101936">
    <property type="entry name" value="DNA-binding pseudobarrel domain"/>
    <property type="match status" value="1"/>
</dbReference>
<dbReference type="RefSeq" id="XP_039126384.1">
    <property type="nucleotide sequence ID" value="XM_039270450.1"/>
</dbReference>
<evidence type="ECO:0000313" key="8">
    <source>
        <dbReference type="RefSeq" id="XP_039126384.1"/>
    </source>
</evidence>
<dbReference type="PROSITE" id="PS50863">
    <property type="entry name" value="B3"/>
    <property type="match status" value="1"/>
</dbReference>
<dbReference type="InterPro" id="IPR044800">
    <property type="entry name" value="LEC2-like"/>
</dbReference>
<evidence type="ECO:0000313" key="7">
    <source>
        <dbReference type="Proteomes" id="UP001515500"/>
    </source>
</evidence>
<protein>
    <submittedName>
        <fullName evidence="8">B3 domain-containing protein Os03g0120900-like</fullName>
    </submittedName>
</protein>
<keyword evidence="2" id="KW-0805">Transcription regulation</keyword>
<evidence type="ECO:0000256" key="2">
    <source>
        <dbReference type="ARBA" id="ARBA00023015"/>
    </source>
</evidence>
<sequence>MFSKVVTPSDVGKLNRLVIPKKDALKFFPLDPSKEVQGLILSFEDRTCKKWQFRYSYWKSSQSYVITKGWSRFVKEKKLKAGDTVSFGHRIGLTGDKLLFIDWKRHGTQTKDGMRVTLGLKPLNSPLMIPFMQYSLLPPLIMMPFMQSRANAPKQVRLFGVNLVSKE</sequence>
<accession>A0AB40BH11</accession>
<dbReference type="Gene3D" id="2.40.330.10">
    <property type="entry name" value="DNA-binding pseudobarrel domain"/>
    <property type="match status" value="1"/>
</dbReference>
<evidence type="ECO:0000256" key="4">
    <source>
        <dbReference type="ARBA" id="ARBA00023163"/>
    </source>
</evidence>
<keyword evidence="4" id="KW-0804">Transcription</keyword>
<dbReference type="CDD" id="cd10017">
    <property type="entry name" value="B3_DNA"/>
    <property type="match status" value="1"/>
</dbReference>
<keyword evidence="7" id="KW-1185">Reference proteome</keyword>
<organism evidence="7 8">
    <name type="scientific">Dioscorea cayennensis subsp. rotundata</name>
    <name type="common">White Guinea yam</name>
    <name type="synonym">Dioscorea rotundata</name>
    <dbReference type="NCBI Taxonomy" id="55577"/>
    <lineage>
        <taxon>Eukaryota</taxon>
        <taxon>Viridiplantae</taxon>
        <taxon>Streptophyta</taxon>
        <taxon>Embryophyta</taxon>
        <taxon>Tracheophyta</taxon>
        <taxon>Spermatophyta</taxon>
        <taxon>Magnoliopsida</taxon>
        <taxon>Liliopsida</taxon>
        <taxon>Dioscoreales</taxon>
        <taxon>Dioscoreaceae</taxon>
        <taxon>Dioscorea</taxon>
    </lineage>
</organism>
<keyword evidence="3" id="KW-0238">DNA-binding</keyword>
<dbReference type="AlphaFoldDB" id="A0AB40BH11"/>
<reference evidence="8" key="2">
    <citation type="submission" date="2025-08" db="UniProtKB">
        <authorList>
            <consortium name="RefSeq"/>
        </authorList>
    </citation>
    <scope>IDENTIFICATION</scope>
</reference>
<proteinExistence type="predicted"/>
<evidence type="ECO:0000259" key="6">
    <source>
        <dbReference type="PROSITE" id="PS50863"/>
    </source>
</evidence>
<comment type="subcellular location">
    <subcellularLocation>
        <location evidence="1">Nucleus</location>
    </subcellularLocation>
</comment>
<evidence type="ECO:0000256" key="1">
    <source>
        <dbReference type="ARBA" id="ARBA00004123"/>
    </source>
</evidence>